<feature type="region of interest" description="Disordered" evidence="4">
    <location>
        <begin position="270"/>
        <end position="300"/>
    </location>
</feature>
<dbReference type="STRING" id="461836.A0A0L0DAV2"/>
<name>A0A0L0DAV2_THETB</name>
<keyword evidence="1" id="KW-0677">Repeat</keyword>
<dbReference type="InterPro" id="IPR002110">
    <property type="entry name" value="Ankyrin_rpt"/>
</dbReference>
<dbReference type="SMART" id="SM00248">
    <property type="entry name" value="ANK"/>
    <property type="match status" value="3"/>
</dbReference>
<feature type="compositionally biased region" description="Low complexity" evidence="4">
    <location>
        <begin position="88"/>
        <end position="101"/>
    </location>
</feature>
<proteinExistence type="predicted"/>
<evidence type="ECO:0000313" key="6">
    <source>
        <dbReference type="Proteomes" id="UP000054408"/>
    </source>
</evidence>
<dbReference type="Pfam" id="PF12796">
    <property type="entry name" value="Ank_2"/>
    <property type="match status" value="1"/>
</dbReference>
<feature type="repeat" description="ANK" evidence="3">
    <location>
        <begin position="183"/>
        <end position="216"/>
    </location>
</feature>
<dbReference type="PROSITE" id="PS50297">
    <property type="entry name" value="ANK_REP_REGION"/>
    <property type="match status" value="2"/>
</dbReference>
<dbReference type="PANTHER" id="PTHR24171">
    <property type="entry name" value="ANKYRIN REPEAT DOMAIN-CONTAINING PROTEIN 39-RELATED"/>
    <property type="match status" value="1"/>
</dbReference>
<accession>A0A0L0DAV2</accession>
<gene>
    <name evidence="5" type="ORF">AMSG_05472</name>
</gene>
<evidence type="ECO:0000256" key="3">
    <source>
        <dbReference type="PROSITE-ProRule" id="PRU00023"/>
    </source>
</evidence>
<evidence type="ECO:0000256" key="4">
    <source>
        <dbReference type="SAM" id="MobiDB-lite"/>
    </source>
</evidence>
<reference evidence="5 6" key="1">
    <citation type="submission" date="2010-05" db="EMBL/GenBank/DDBJ databases">
        <title>The Genome Sequence of Thecamonas trahens ATCC 50062.</title>
        <authorList>
            <consortium name="The Broad Institute Genome Sequencing Platform"/>
            <person name="Russ C."/>
            <person name="Cuomo C."/>
            <person name="Shea T."/>
            <person name="Young S.K."/>
            <person name="Zeng Q."/>
            <person name="Koehrsen M."/>
            <person name="Haas B."/>
            <person name="Borodovsky M."/>
            <person name="Guigo R."/>
            <person name="Alvarado L."/>
            <person name="Berlin A."/>
            <person name="Bochicchio J."/>
            <person name="Borenstein D."/>
            <person name="Chapman S."/>
            <person name="Chen Z."/>
            <person name="Freedman E."/>
            <person name="Gellesch M."/>
            <person name="Goldberg J."/>
            <person name="Griggs A."/>
            <person name="Gujja S."/>
            <person name="Heilman E."/>
            <person name="Heiman D."/>
            <person name="Hepburn T."/>
            <person name="Howarth C."/>
            <person name="Jen D."/>
            <person name="Larson L."/>
            <person name="Mehta T."/>
            <person name="Park D."/>
            <person name="Pearson M."/>
            <person name="Roberts A."/>
            <person name="Saif S."/>
            <person name="Shenoy N."/>
            <person name="Sisk P."/>
            <person name="Stolte C."/>
            <person name="Sykes S."/>
            <person name="Thomson T."/>
            <person name="Walk T."/>
            <person name="White J."/>
            <person name="Yandava C."/>
            <person name="Burger G."/>
            <person name="Gray M.W."/>
            <person name="Holland P.W.H."/>
            <person name="King N."/>
            <person name="Lang F.B.F."/>
            <person name="Roger A.J."/>
            <person name="Ruiz-Trillo I."/>
            <person name="Lander E."/>
            <person name="Nusbaum C."/>
        </authorList>
    </citation>
    <scope>NUCLEOTIDE SEQUENCE [LARGE SCALE GENOMIC DNA]</scope>
    <source>
        <strain evidence="5 6">ATCC 50062</strain>
    </source>
</reference>
<dbReference type="AlphaFoldDB" id="A0A0L0DAV2"/>
<dbReference type="RefSeq" id="XP_013757881.1">
    <property type="nucleotide sequence ID" value="XM_013902427.1"/>
</dbReference>
<evidence type="ECO:0000256" key="1">
    <source>
        <dbReference type="ARBA" id="ARBA00022737"/>
    </source>
</evidence>
<dbReference type="PANTHER" id="PTHR24171:SF9">
    <property type="entry name" value="ANKYRIN REPEAT DOMAIN-CONTAINING PROTEIN 39"/>
    <property type="match status" value="1"/>
</dbReference>
<feature type="region of interest" description="Disordered" evidence="4">
    <location>
        <begin position="86"/>
        <end position="105"/>
    </location>
</feature>
<evidence type="ECO:0000256" key="2">
    <source>
        <dbReference type="ARBA" id="ARBA00023043"/>
    </source>
</evidence>
<dbReference type="PROSITE" id="PS50088">
    <property type="entry name" value="ANK_REPEAT"/>
    <property type="match status" value="2"/>
</dbReference>
<protein>
    <submittedName>
        <fullName evidence="5">Ankyrin domain-containing protein</fullName>
    </submittedName>
</protein>
<dbReference type="Gene3D" id="1.25.40.20">
    <property type="entry name" value="Ankyrin repeat-containing domain"/>
    <property type="match status" value="1"/>
</dbReference>
<dbReference type="InterPro" id="IPR036770">
    <property type="entry name" value="Ankyrin_rpt-contain_sf"/>
</dbReference>
<dbReference type="SUPFAM" id="SSF48403">
    <property type="entry name" value="Ankyrin repeat"/>
    <property type="match status" value="1"/>
</dbReference>
<dbReference type="eggNOG" id="KOG4412">
    <property type="taxonomic scope" value="Eukaryota"/>
</dbReference>
<organism evidence="5 6">
    <name type="scientific">Thecamonas trahens ATCC 50062</name>
    <dbReference type="NCBI Taxonomy" id="461836"/>
    <lineage>
        <taxon>Eukaryota</taxon>
        <taxon>Apusozoa</taxon>
        <taxon>Apusomonadida</taxon>
        <taxon>Apusomonadidae</taxon>
        <taxon>Thecamonas</taxon>
    </lineage>
</organism>
<dbReference type="GeneID" id="25564883"/>
<feature type="compositionally biased region" description="Basic residues" evidence="4">
    <location>
        <begin position="277"/>
        <end position="291"/>
    </location>
</feature>
<keyword evidence="2 3" id="KW-0040">ANK repeat</keyword>
<dbReference type="Proteomes" id="UP000054408">
    <property type="component" value="Unassembled WGS sequence"/>
</dbReference>
<keyword evidence="6" id="KW-1185">Reference proteome</keyword>
<dbReference type="OrthoDB" id="341259at2759"/>
<dbReference type="EMBL" id="GL349455">
    <property type="protein sequence ID" value="KNC49462.1"/>
    <property type="molecule type" value="Genomic_DNA"/>
</dbReference>
<evidence type="ECO:0000313" key="5">
    <source>
        <dbReference type="EMBL" id="KNC49462.1"/>
    </source>
</evidence>
<feature type="repeat" description="ANK" evidence="3">
    <location>
        <begin position="149"/>
        <end position="182"/>
    </location>
</feature>
<sequence length="300" mass="32748">MPEGVPMIGLRPGGVPVINAPVRADGMASEHVLSPLVPSVSQLELNRRARSRRNSLADEPLFPVKPIHVLAVEGDLEGMRHAARRHATGAGARVSRSGSGRNSLNLMHQRVVRQRLAVESESGADLSDDSELSVSDDCKKPLRDVADDDGWNALHWAASAGQDDMVRMLVKEFGFDVNSRDLEGCTPLHWAADKGHKRTILVLCSELGADVNAVDNYGQTPLYDASSRVQNDVITLLISELEASPHIASNTGKKPIDVYNEMIRSQAIAGDPDLVTRTRRAPAPRLRRPPRLQRLVAPRQ</sequence>